<feature type="region of interest" description="Disordered" evidence="1">
    <location>
        <begin position="46"/>
        <end position="66"/>
    </location>
</feature>
<feature type="compositionally biased region" description="Polar residues" evidence="1">
    <location>
        <begin position="57"/>
        <end position="66"/>
    </location>
</feature>
<name>A0A975X4J8_9BURK</name>
<reference evidence="2 3" key="1">
    <citation type="submission" date="2018-01" db="EMBL/GenBank/DDBJ databases">
        <authorList>
            <person name="Clerissi C."/>
        </authorList>
    </citation>
    <scope>NUCLEOTIDE SEQUENCE [LARGE SCALE GENOMIC DNA]</scope>
    <source>
        <strain evidence="2">Cupriavidus sp. LMG 19464</strain>
    </source>
</reference>
<gene>
    <name evidence="2" type="ORF">CBM2587_B10110</name>
</gene>
<organism evidence="2 3">
    <name type="scientific">Cupriavidus taiwanensis</name>
    <dbReference type="NCBI Taxonomy" id="164546"/>
    <lineage>
        <taxon>Bacteria</taxon>
        <taxon>Pseudomonadati</taxon>
        <taxon>Pseudomonadota</taxon>
        <taxon>Betaproteobacteria</taxon>
        <taxon>Burkholderiales</taxon>
        <taxon>Burkholderiaceae</taxon>
        <taxon>Cupriavidus</taxon>
    </lineage>
</organism>
<dbReference type="AlphaFoldDB" id="A0A975X4J8"/>
<evidence type="ECO:0000313" key="3">
    <source>
        <dbReference type="Proteomes" id="UP000256780"/>
    </source>
</evidence>
<dbReference type="EMBL" id="OFSQ01000029">
    <property type="protein sequence ID" value="SOY57739.1"/>
    <property type="molecule type" value="Genomic_DNA"/>
</dbReference>
<evidence type="ECO:0000313" key="2">
    <source>
        <dbReference type="EMBL" id="SOY57739.1"/>
    </source>
</evidence>
<dbReference type="Proteomes" id="UP000256780">
    <property type="component" value="Chromosome CBM2587_b"/>
</dbReference>
<proteinExistence type="predicted"/>
<comment type="caution">
    <text evidence="2">The sequence shown here is derived from an EMBL/GenBank/DDBJ whole genome shotgun (WGS) entry which is preliminary data.</text>
</comment>
<sequence>MYIIETASTARNTVVANQRYDGITARYLADMGQVFKQHPSVVGQKLPLAAPPPIAHNPTQSSRLKR</sequence>
<evidence type="ECO:0000256" key="1">
    <source>
        <dbReference type="SAM" id="MobiDB-lite"/>
    </source>
</evidence>
<accession>A0A975X4J8</accession>
<protein>
    <submittedName>
        <fullName evidence="2">Uncharacterized protein</fullName>
    </submittedName>
</protein>